<dbReference type="EMBL" id="HG793129">
    <property type="protein sequence ID" value="CDK28451.1"/>
    <property type="molecule type" value="Genomic_DNA"/>
</dbReference>
<evidence type="ECO:0000313" key="2">
    <source>
        <dbReference type="EMBL" id="CDK28451.1"/>
    </source>
</evidence>
<dbReference type="GeneID" id="34521829"/>
<evidence type="ECO:0000256" key="1">
    <source>
        <dbReference type="SAM" id="Phobius"/>
    </source>
</evidence>
<reference evidence="2" key="2">
    <citation type="submission" date="2014-02" db="EMBL/GenBank/DDBJ databases">
        <title>Complete DNA sequence of /Kuraishia capsulata/ illustrates novel genomic features among budding yeasts (/Saccharomycotina/).</title>
        <authorList>
            <person name="Morales L."/>
            <person name="Noel B."/>
            <person name="Porcel B."/>
            <person name="Marcet-Houben M."/>
            <person name="Hullo M-F."/>
            <person name="Sacerdot C."/>
            <person name="Tekaia F."/>
            <person name="Leh-Louis V."/>
            <person name="Despons L."/>
            <person name="Khanna V."/>
            <person name="Aury J-M."/>
            <person name="Barbe V."/>
            <person name="Couloux A."/>
            <person name="Labadie K."/>
            <person name="Pelletier E."/>
            <person name="Souciet J-L."/>
            <person name="Boekhout T."/>
            <person name="Gabaldon T."/>
            <person name="Wincker P."/>
            <person name="Dujon B."/>
        </authorList>
    </citation>
    <scope>NUCLEOTIDE SEQUENCE</scope>
    <source>
        <strain evidence="2">CBS 1993</strain>
    </source>
</reference>
<keyword evidence="1" id="KW-0812">Transmembrane</keyword>
<organism evidence="2 3">
    <name type="scientific">Kuraishia capsulata CBS 1993</name>
    <dbReference type="NCBI Taxonomy" id="1382522"/>
    <lineage>
        <taxon>Eukaryota</taxon>
        <taxon>Fungi</taxon>
        <taxon>Dikarya</taxon>
        <taxon>Ascomycota</taxon>
        <taxon>Saccharomycotina</taxon>
        <taxon>Pichiomycetes</taxon>
        <taxon>Pichiales</taxon>
        <taxon>Pichiaceae</taxon>
        <taxon>Kuraishia</taxon>
    </lineage>
</organism>
<keyword evidence="3" id="KW-1185">Reference proteome</keyword>
<keyword evidence="1" id="KW-1133">Transmembrane helix</keyword>
<reference evidence="2" key="1">
    <citation type="submission" date="2013-12" db="EMBL/GenBank/DDBJ databases">
        <authorList>
            <person name="Genoscope - CEA"/>
        </authorList>
    </citation>
    <scope>NUCLEOTIDE SEQUENCE</scope>
    <source>
        <strain evidence="2">CBS 1993</strain>
    </source>
</reference>
<evidence type="ECO:0000313" key="3">
    <source>
        <dbReference type="Proteomes" id="UP000019384"/>
    </source>
</evidence>
<gene>
    <name evidence="2" type="ORF">KUCA_T00004433001</name>
</gene>
<keyword evidence="1" id="KW-0472">Membrane</keyword>
<dbReference type="RefSeq" id="XP_022460441.1">
    <property type="nucleotide sequence ID" value="XM_022601168.1"/>
</dbReference>
<dbReference type="HOGENOM" id="CLU_2527779_0_0_1"/>
<proteinExistence type="predicted"/>
<dbReference type="Proteomes" id="UP000019384">
    <property type="component" value="Unassembled WGS sequence"/>
</dbReference>
<name>W6MP87_9ASCO</name>
<accession>W6MP87</accession>
<feature type="transmembrane region" description="Helical" evidence="1">
    <location>
        <begin position="55"/>
        <end position="77"/>
    </location>
</feature>
<protein>
    <submittedName>
        <fullName evidence="2">Uncharacterized protein</fullName>
    </submittedName>
</protein>
<sequence length="84" mass="9932">MFQILFHHHHHHHHHHRHRYHLFFPEENPVPRSSARMASSQIAPSTLVRPSIVPFLLSLLLFVIRGLASLFYCYLSLVDFVLNL</sequence>
<dbReference type="AlphaFoldDB" id="W6MP87"/>